<feature type="modified residue" description="O-UMP-tyrosine" evidence="3">
    <location>
        <position position="51"/>
    </location>
</feature>
<dbReference type="SUPFAM" id="SSF54913">
    <property type="entry name" value="GlnB-like"/>
    <property type="match status" value="1"/>
</dbReference>
<gene>
    <name evidence="6" type="primary">glnK</name>
    <name evidence="6" type="ORF">NSJP_2400</name>
</gene>
<dbReference type="FunFam" id="3.30.70.120:FF:000001">
    <property type="entry name" value="Nitrogen regulatory protein P-II"/>
    <property type="match status" value="1"/>
</dbReference>
<organism evidence="6 7">
    <name type="scientific">Nitrospira japonica</name>
    <dbReference type="NCBI Taxonomy" id="1325564"/>
    <lineage>
        <taxon>Bacteria</taxon>
        <taxon>Pseudomonadati</taxon>
        <taxon>Nitrospirota</taxon>
        <taxon>Nitrospiria</taxon>
        <taxon>Nitrospirales</taxon>
        <taxon>Nitrospiraceae</taxon>
        <taxon>Nitrospira</taxon>
    </lineage>
</organism>
<keyword evidence="1 4" id="KW-0597">Phosphoprotein</keyword>
<dbReference type="InterPro" id="IPR015867">
    <property type="entry name" value="N-reg_PII/ATP_PRibTrfase_C"/>
</dbReference>
<dbReference type="EMBL" id="LT828648">
    <property type="protein sequence ID" value="SLM48572.1"/>
    <property type="molecule type" value="Genomic_DNA"/>
</dbReference>
<dbReference type="InterPro" id="IPR017918">
    <property type="entry name" value="N-reg_PII_CS"/>
</dbReference>
<name>A0A1W1I6D6_9BACT</name>
<evidence type="ECO:0000256" key="2">
    <source>
        <dbReference type="ARBA" id="ARBA00022741"/>
    </source>
</evidence>
<dbReference type="AlphaFoldDB" id="A0A1W1I6D6"/>
<dbReference type="KEGG" id="nja:NSJP_2400"/>
<reference evidence="6 7" key="1">
    <citation type="submission" date="2017-03" db="EMBL/GenBank/DDBJ databases">
        <authorList>
            <person name="Afonso C.L."/>
            <person name="Miller P.J."/>
            <person name="Scott M.A."/>
            <person name="Spackman E."/>
            <person name="Goraichik I."/>
            <person name="Dimitrov K.M."/>
            <person name="Suarez D.L."/>
            <person name="Swayne D.E."/>
        </authorList>
    </citation>
    <scope>NUCLEOTIDE SEQUENCE [LARGE SCALE GENOMIC DNA]</scope>
    <source>
        <strain evidence="6">Genome sequencing of Nitrospira japonica strain NJ11</strain>
    </source>
</reference>
<dbReference type="GO" id="GO:0005829">
    <property type="term" value="C:cytosol"/>
    <property type="evidence" value="ECO:0007669"/>
    <property type="project" value="TreeGrafter"/>
</dbReference>
<evidence type="ECO:0000256" key="4">
    <source>
        <dbReference type="PIRSR" id="PIRSR602187-50"/>
    </source>
</evidence>
<dbReference type="PRINTS" id="PR00340">
    <property type="entry name" value="PIIGLNB"/>
</dbReference>
<dbReference type="RefSeq" id="WP_080886937.1">
    <property type="nucleotide sequence ID" value="NZ_LT828648.1"/>
</dbReference>
<dbReference type="GO" id="GO:0005524">
    <property type="term" value="F:ATP binding"/>
    <property type="evidence" value="ECO:0007669"/>
    <property type="project" value="TreeGrafter"/>
</dbReference>
<evidence type="ECO:0000256" key="1">
    <source>
        <dbReference type="ARBA" id="ARBA00022553"/>
    </source>
</evidence>
<dbReference type="PIRSF" id="PIRSF039144">
    <property type="entry name" value="GlnB"/>
    <property type="match status" value="1"/>
</dbReference>
<dbReference type="Pfam" id="PF00543">
    <property type="entry name" value="P-II"/>
    <property type="match status" value="1"/>
</dbReference>
<dbReference type="PANTHER" id="PTHR30115:SF11">
    <property type="entry name" value="NITROGEN REGULATORY PROTEIN P-II HOMOLOG"/>
    <property type="match status" value="1"/>
</dbReference>
<proteinExistence type="inferred from homology"/>
<dbReference type="Proteomes" id="UP000192042">
    <property type="component" value="Chromosome I"/>
</dbReference>
<evidence type="ECO:0000256" key="5">
    <source>
        <dbReference type="RuleBase" id="RU003936"/>
    </source>
</evidence>
<protein>
    <submittedName>
        <fullName evidence="6">Regulatory protein, P-II 2, for nitrogen assimilation by glutamine synthetase, regulates GlnL (NRII) and GlnE (ATase)</fullName>
    </submittedName>
</protein>
<dbReference type="GO" id="GO:0030234">
    <property type="term" value="F:enzyme regulator activity"/>
    <property type="evidence" value="ECO:0007669"/>
    <property type="project" value="InterPro"/>
</dbReference>
<dbReference type="GO" id="GO:0006808">
    <property type="term" value="P:regulation of nitrogen utilization"/>
    <property type="evidence" value="ECO:0007669"/>
    <property type="project" value="InterPro"/>
</dbReference>
<dbReference type="PROSITE" id="PS00638">
    <property type="entry name" value="PII_GLNB_CTER"/>
    <property type="match status" value="1"/>
</dbReference>
<keyword evidence="2" id="KW-0547">Nucleotide-binding</keyword>
<dbReference type="PANTHER" id="PTHR30115">
    <property type="entry name" value="NITROGEN REGULATORY PROTEIN P-II"/>
    <property type="match status" value="1"/>
</dbReference>
<evidence type="ECO:0000313" key="7">
    <source>
        <dbReference type="Proteomes" id="UP000192042"/>
    </source>
</evidence>
<keyword evidence="7" id="KW-1185">Reference proteome</keyword>
<dbReference type="OrthoDB" id="9802729at2"/>
<evidence type="ECO:0000256" key="3">
    <source>
        <dbReference type="PIRSR" id="PIRSR039144-50"/>
    </source>
</evidence>
<dbReference type="InterPro" id="IPR002187">
    <property type="entry name" value="N-reg_PII"/>
</dbReference>
<dbReference type="SMART" id="SM00938">
    <property type="entry name" value="P-II"/>
    <property type="match status" value="1"/>
</dbReference>
<dbReference type="InterPro" id="IPR011322">
    <property type="entry name" value="N-reg_PII-like_a/b"/>
</dbReference>
<evidence type="ECO:0000313" key="6">
    <source>
        <dbReference type="EMBL" id="SLM48572.1"/>
    </source>
</evidence>
<dbReference type="STRING" id="1325564.NSJP_2400"/>
<sequence>MKLVEAIIKPFKLDEVKDALLEIGVQGMTVTEVKGFGRQKGHKETYRGQEYTIEFVPKVKLEVAIQDNQVPRVLETIARAAKTGSIGDGKIFVRDLNAAVRIRTGETGETAL</sequence>
<dbReference type="PROSITE" id="PS51343">
    <property type="entry name" value="PII_GLNB_DOM"/>
    <property type="match status" value="1"/>
</dbReference>
<accession>A0A1W1I6D6</accession>
<dbReference type="Gene3D" id="3.30.70.120">
    <property type="match status" value="1"/>
</dbReference>
<comment type="similarity">
    <text evidence="5">Belongs to the P(II) protein family.</text>
</comment>